<evidence type="ECO:0000313" key="9">
    <source>
        <dbReference type="EMBL" id="KIY72008.1"/>
    </source>
</evidence>
<dbReference type="Gene3D" id="3.10.50.40">
    <property type="match status" value="1"/>
</dbReference>
<name>A0A0D7BN72_9AGAR</name>
<evidence type="ECO:0000256" key="4">
    <source>
        <dbReference type="ARBA" id="ARBA00023110"/>
    </source>
</evidence>
<evidence type="ECO:0000256" key="5">
    <source>
        <dbReference type="ARBA" id="ARBA00023235"/>
    </source>
</evidence>
<feature type="domain" description="PPIase FKBP-type" evidence="8">
    <location>
        <begin position="20"/>
        <end position="108"/>
    </location>
</feature>
<dbReference type="Pfam" id="PF00254">
    <property type="entry name" value="FKBP_C"/>
    <property type="match status" value="1"/>
</dbReference>
<dbReference type="EMBL" id="KN880448">
    <property type="protein sequence ID" value="KIY72008.1"/>
    <property type="molecule type" value="Genomic_DNA"/>
</dbReference>
<comment type="similarity">
    <text evidence="6">Belongs to the FKBP-type PPIase family. FKBP1 subfamily.</text>
</comment>
<evidence type="ECO:0000259" key="8">
    <source>
        <dbReference type="PROSITE" id="PS50059"/>
    </source>
</evidence>
<keyword evidence="4 7" id="KW-0697">Rotamase</keyword>
<dbReference type="AlphaFoldDB" id="A0A0D7BN72"/>
<dbReference type="GO" id="GO:0003755">
    <property type="term" value="F:peptidyl-prolyl cis-trans isomerase activity"/>
    <property type="evidence" value="ECO:0007669"/>
    <property type="project" value="UniProtKB-KW"/>
</dbReference>
<gene>
    <name evidence="9" type="ORF">CYLTODRAFT_407777</name>
</gene>
<evidence type="ECO:0000256" key="1">
    <source>
        <dbReference type="ARBA" id="ARBA00000971"/>
    </source>
</evidence>
<dbReference type="PANTHER" id="PTHR10516">
    <property type="entry name" value="PEPTIDYL-PROLYL CIS-TRANS ISOMERASE"/>
    <property type="match status" value="1"/>
</dbReference>
<proteinExistence type="inferred from homology"/>
<dbReference type="PROSITE" id="PS50059">
    <property type="entry name" value="FKBP_PPIASE"/>
    <property type="match status" value="1"/>
</dbReference>
<keyword evidence="5 7" id="KW-0413">Isomerase</keyword>
<evidence type="ECO:0000256" key="6">
    <source>
        <dbReference type="ARBA" id="ARBA00038106"/>
    </source>
</evidence>
<sequence>MGVSIQTLIAGDNQTYPRPGDTVHIHYTGKLDDGRTFDSSHRRGHPFTVKIGTGLVISGWDEGVLKMSLGETAILTASPDYAYGSKGVPPLIPPNSTLTFEMELLKVDRGKPDF</sequence>
<reference evidence="9 10" key="1">
    <citation type="journal article" date="2015" name="Fungal Genet. Biol.">
        <title>Evolution of novel wood decay mechanisms in Agaricales revealed by the genome sequences of Fistulina hepatica and Cylindrobasidium torrendii.</title>
        <authorList>
            <person name="Floudas D."/>
            <person name="Held B.W."/>
            <person name="Riley R."/>
            <person name="Nagy L.G."/>
            <person name="Koehler G."/>
            <person name="Ransdell A.S."/>
            <person name="Younus H."/>
            <person name="Chow J."/>
            <person name="Chiniquy J."/>
            <person name="Lipzen A."/>
            <person name="Tritt A."/>
            <person name="Sun H."/>
            <person name="Haridas S."/>
            <person name="LaButti K."/>
            <person name="Ohm R.A."/>
            <person name="Kues U."/>
            <person name="Blanchette R.A."/>
            <person name="Grigoriev I.V."/>
            <person name="Minto R.E."/>
            <person name="Hibbett D.S."/>
        </authorList>
    </citation>
    <scope>NUCLEOTIDE SEQUENCE [LARGE SCALE GENOMIC DNA]</scope>
    <source>
        <strain evidence="9 10">FP15055 ss-10</strain>
    </source>
</reference>
<evidence type="ECO:0000313" key="10">
    <source>
        <dbReference type="Proteomes" id="UP000054007"/>
    </source>
</evidence>
<evidence type="ECO:0000256" key="2">
    <source>
        <dbReference type="ARBA" id="ARBA00002388"/>
    </source>
</evidence>
<comment type="catalytic activity">
    <reaction evidence="1 7">
        <text>[protein]-peptidylproline (omega=180) = [protein]-peptidylproline (omega=0)</text>
        <dbReference type="Rhea" id="RHEA:16237"/>
        <dbReference type="Rhea" id="RHEA-COMP:10747"/>
        <dbReference type="Rhea" id="RHEA-COMP:10748"/>
        <dbReference type="ChEBI" id="CHEBI:83833"/>
        <dbReference type="ChEBI" id="CHEBI:83834"/>
        <dbReference type="EC" id="5.2.1.8"/>
    </reaction>
</comment>
<dbReference type="InterPro" id="IPR001179">
    <property type="entry name" value="PPIase_FKBP_dom"/>
</dbReference>
<keyword evidence="10" id="KW-1185">Reference proteome</keyword>
<organism evidence="9 10">
    <name type="scientific">Cylindrobasidium torrendii FP15055 ss-10</name>
    <dbReference type="NCBI Taxonomy" id="1314674"/>
    <lineage>
        <taxon>Eukaryota</taxon>
        <taxon>Fungi</taxon>
        <taxon>Dikarya</taxon>
        <taxon>Basidiomycota</taxon>
        <taxon>Agaricomycotina</taxon>
        <taxon>Agaricomycetes</taxon>
        <taxon>Agaricomycetidae</taxon>
        <taxon>Agaricales</taxon>
        <taxon>Marasmiineae</taxon>
        <taxon>Physalacriaceae</taxon>
        <taxon>Cylindrobasidium</taxon>
    </lineage>
</organism>
<dbReference type="EC" id="5.2.1.8" evidence="3 7"/>
<protein>
    <recommendedName>
        <fullName evidence="3 7">peptidylprolyl isomerase</fullName>
        <ecNumber evidence="3 7">5.2.1.8</ecNumber>
    </recommendedName>
</protein>
<evidence type="ECO:0000256" key="7">
    <source>
        <dbReference type="PROSITE-ProRule" id="PRU00277"/>
    </source>
</evidence>
<dbReference type="PANTHER" id="PTHR10516:SF443">
    <property type="entry name" value="FK506-BINDING PROTEIN 59-RELATED"/>
    <property type="match status" value="1"/>
</dbReference>
<dbReference type="Proteomes" id="UP000054007">
    <property type="component" value="Unassembled WGS sequence"/>
</dbReference>
<dbReference type="InterPro" id="IPR050689">
    <property type="entry name" value="FKBP-type_PPIase"/>
</dbReference>
<dbReference type="InterPro" id="IPR046357">
    <property type="entry name" value="PPIase_dom_sf"/>
</dbReference>
<dbReference type="SUPFAM" id="SSF54534">
    <property type="entry name" value="FKBP-like"/>
    <property type="match status" value="1"/>
</dbReference>
<dbReference type="GO" id="GO:0005737">
    <property type="term" value="C:cytoplasm"/>
    <property type="evidence" value="ECO:0007669"/>
    <property type="project" value="TreeGrafter"/>
</dbReference>
<evidence type="ECO:0000256" key="3">
    <source>
        <dbReference type="ARBA" id="ARBA00013194"/>
    </source>
</evidence>
<dbReference type="OrthoDB" id="1902587at2759"/>
<dbReference type="FunFam" id="3.10.50.40:FF:000025">
    <property type="entry name" value="Peptidylprolyl isomerase"/>
    <property type="match status" value="1"/>
</dbReference>
<comment type="function">
    <text evidence="2">PPIases accelerate the folding of proteins. It catalyzes the cis-trans isomerization of proline imidic peptide bonds in oligopeptides.</text>
</comment>
<accession>A0A0D7BN72</accession>
<dbReference type="STRING" id="1314674.A0A0D7BN72"/>